<comment type="similarity">
    <text evidence="1">Belongs to the glycosyl hydrolase 16 family.</text>
</comment>
<dbReference type="Pfam" id="PF00722">
    <property type="entry name" value="Glyco_hydro_16"/>
    <property type="match status" value="1"/>
</dbReference>
<dbReference type="Gene3D" id="2.60.120.200">
    <property type="match status" value="1"/>
</dbReference>
<dbReference type="EMBL" id="CP060007">
    <property type="protein sequence ID" value="QNA46673.1"/>
    <property type="molecule type" value="Genomic_DNA"/>
</dbReference>
<accession>A0A7G5XMH0</accession>
<dbReference type="GO" id="GO:0005975">
    <property type="term" value="P:carbohydrate metabolic process"/>
    <property type="evidence" value="ECO:0007669"/>
    <property type="project" value="InterPro"/>
</dbReference>
<gene>
    <name evidence="3" type="ORF">H4075_03785</name>
</gene>
<proteinExistence type="inferred from homology"/>
<organism evidence="3 4">
    <name type="scientific">Lacibacter sediminis</name>
    <dbReference type="NCBI Taxonomy" id="2760713"/>
    <lineage>
        <taxon>Bacteria</taxon>
        <taxon>Pseudomonadati</taxon>
        <taxon>Bacteroidota</taxon>
        <taxon>Chitinophagia</taxon>
        <taxon>Chitinophagales</taxon>
        <taxon>Chitinophagaceae</taxon>
        <taxon>Lacibacter</taxon>
    </lineage>
</organism>
<dbReference type="InterPro" id="IPR000757">
    <property type="entry name" value="Beta-glucanase-like"/>
</dbReference>
<dbReference type="PROSITE" id="PS51762">
    <property type="entry name" value="GH16_2"/>
    <property type="match status" value="1"/>
</dbReference>
<dbReference type="GO" id="GO:0004553">
    <property type="term" value="F:hydrolase activity, hydrolyzing O-glycosyl compounds"/>
    <property type="evidence" value="ECO:0007669"/>
    <property type="project" value="InterPro"/>
</dbReference>
<feature type="domain" description="GH16" evidence="2">
    <location>
        <begin position="6"/>
        <end position="271"/>
    </location>
</feature>
<dbReference type="SUPFAM" id="SSF49899">
    <property type="entry name" value="Concanavalin A-like lectins/glucanases"/>
    <property type="match status" value="1"/>
</dbReference>
<dbReference type="InterPro" id="IPR013320">
    <property type="entry name" value="ConA-like_dom_sf"/>
</dbReference>
<dbReference type="AlphaFoldDB" id="A0A7G5XMH0"/>
<keyword evidence="4" id="KW-1185">Reference proteome</keyword>
<name>A0A7G5XMH0_9BACT</name>
<evidence type="ECO:0000313" key="4">
    <source>
        <dbReference type="Proteomes" id="UP000515344"/>
    </source>
</evidence>
<protein>
    <submittedName>
        <fullName evidence="3">Glycoside hydrolase family 16 protein</fullName>
    </submittedName>
</protein>
<evidence type="ECO:0000256" key="1">
    <source>
        <dbReference type="ARBA" id="ARBA00006865"/>
    </source>
</evidence>
<dbReference type="CDD" id="cd00413">
    <property type="entry name" value="Glyco_hydrolase_16"/>
    <property type="match status" value="1"/>
</dbReference>
<keyword evidence="3" id="KW-0378">Hydrolase</keyword>
<sequence length="271" mass="31631">MRKKKNSFSANKVINEKYRLVFEDHFTDHNLNVQNWFPFYLPHWSSRKKAAPNYFIKDSNLALQITKDQQPWCPEFNGEVKCSSIQTGVYAGPLGSGIGQHGFFNPNCVVTEEQEPVQLYTPQYGYVEIRAKAIQSSNNVVSLWMIGYEDEPERSAEICVFEVKGWNVFADKAMIGYGIHQFNDPKLKEAFFEEEFRLDATTFHIYAVEWEKGRTRFYIDHQLIRELKQAPDYPMQLMLGVYEVPTELHTANEDAYPKTFLVDYVLGYMKE</sequence>
<evidence type="ECO:0000313" key="3">
    <source>
        <dbReference type="EMBL" id="QNA46673.1"/>
    </source>
</evidence>
<dbReference type="KEGG" id="lacs:H4075_03785"/>
<evidence type="ECO:0000259" key="2">
    <source>
        <dbReference type="PROSITE" id="PS51762"/>
    </source>
</evidence>
<dbReference type="Proteomes" id="UP000515344">
    <property type="component" value="Chromosome"/>
</dbReference>
<reference evidence="4" key="1">
    <citation type="submission" date="2020-08" db="EMBL/GenBank/DDBJ databases">
        <title>Lacibacter sp. S13-6-6 genome sequencing.</title>
        <authorList>
            <person name="Jin L."/>
        </authorList>
    </citation>
    <scope>NUCLEOTIDE SEQUENCE [LARGE SCALE GENOMIC DNA]</scope>
    <source>
        <strain evidence="4">S13-6-6</strain>
    </source>
</reference>